<protein>
    <submittedName>
        <fullName evidence="1">Uncharacterized protein</fullName>
    </submittedName>
</protein>
<accession>A0A161Q6D1</accession>
<dbReference type="RefSeq" id="WP_062762477.1">
    <property type="nucleotide sequence ID" value="NZ_CP121045.1"/>
</dbReference>
<evidence type="ECO:0000313" key="1">
    <source>
        <dbReference type="EMBL" id="KYO55107.1"/>
    </source>
</evidence>
<name>A0A161Q6D1_9PROT</name>
<dbReference type="EMBL" id="LPZR01000071">
    <property type="protein sequence ID" value="KYO55107.1"/>
    <property type="molecule type" value="Genomic_DNA"/>
</dbReference>
<organism evidence="1 2">
    <name type="scientific">Tistrella mobilis</name>
    <dbReference type="NCBI Taxonomy" id="171437"/>
    <lineage>
        <taxon>Bacteria</taxon>
        <taxon>Pseudomonadati</taxon>
        <taxon>Pseudomonadota</taxon>
        <taxon>Alphaproteobacteria</taxon>
        <taxon>Geminicoccales</taxon>
        <taxon>Geminicoccaceae</taxon>
        <taxon>Tistrella</taxon>
    </lineage>
</organism>
<comment type="caution">
    <text evidence="1">The sequence shown here is derived from an EMBL/GenBank/DDBJ whole genome shotgun (WGS) entry which is preliminary data.</text>
</comment>
<dbReference type="AlphaFoldDB" id="A0A161Q6D1"/>
<dbReference type="Proteomes" id="UP000075787">
    <property type="component" value="Unassembled WGS sequence"/>
</dbReference>
<gene>
    <name evidence="1" type="ORF">AUP44_24100</name>
</gene>
<proteinExistence type="predicted"/>
<evidence type="ECO:0000313" key="2">
    <source>
        <dbReference type="Proteomes" id="UP000075787"/>
    </source>
</evidence>
<dbReference type="GeneID" id="97243269"/>
<sequence>MPPPKPAGTRRYLITLAATETPSTGRGLAAAAADTARRARGLQAEAERLGLADHLVWIGPPTAFGMVPVACTAELVDALRASPVVARIEAEAD</sequence>
<reference evidence="1 2" key="1">
    <citation type="submission" date="2015-12" db="EMBL/GenBank/DDBJ databases">
        <title>Genome sequence of Tistrella mobilis MCCC 1A02139.</title>
        <authorList>
            <person name="Lu L."/>
            <person name="Lai Q."/>
            <person name="Shao Z."/>
            <person name="Qian P."/>
        </authorList>
    </citation>
    <scope>NUCLEOTIDE SEQUENCE [LARGE SCALE GENOMIC DNA]</scope>
    <source>
        <strain evidence="1 2">MCCC 1A02139</strain>
    </source>
</reference>